<organism evidence="1 2">
    <name type="scientific">Taxus chinensis</name>
    <name type="common">Chinese yew</name>
    <name type="synonym">Taxus wallichiana var. chinensis</name>
    <dbReference type="NCBI Taxonomy" id="29808"/>
    <lineage>
        <taxon>Eukaryota</taxon>
        <taxon>Viridiplantae</taxon>
        <taxon>Streptophyta</taxon>
        <taxon>Embryophyta</taxon>
        <taxon>Tracheophyta</taxon>
        <taxon>Spermatophyta</taxon>
        <taxon>Pinopsida</taxon>
        <taxon>Pinidae</taxon>
        <taxon>Conifers II</taxon>
        <taxon>Cupressales</taxon>
        <taxon>Taxaceae</taxon>
        <taxon>Taxus</taxon>
    </lineage>
</organism>
<dbReference type="Proteomes" id="UP000824469">
    <property type="component" value="Unassembled WGS sequence"/>
</dbReference>
<dbReference type="EMBL" id="JAHRHJ020000002">
    <property type="protein sequence ID" value="KAH9327251.1"/>
    <property type="molecule type" value="Genomic_DNA"/>
</dbReference>
<keyword evidence="2" id="KW-1185">Reference proteome</keyword>
<feature type="non-terminal residue" evidence="1">
    <location>
        <position position="131"/>
    </location>
</feature>
<comment type="caution">
    <text evidence="1">The sequence shown here is derived from an EMBL/GenBank/DDBJ whole genome shotgun (WGS) entry which is preliminary data.</text>
</comment>
<dbReference type="AlphaFoldDB" id="A0AA38GRJ3"/>
<evidence type="ECO:0000313" key="2">
    <source>
        <dbReference type="Proteomes" id="UP000824469"/>
    </source>
</evidence>
<gene>
    <name evidence="1" type="ORF">KI387_007429</name>
</gene>
<name>A0AA38GRJ3_TAXCH</name>
<sequence length="131" mass="15045">ASLRKTMKLLQKVILISIVKSDFKPEIRSFGKQPERIDPRYSNPRGTTIEDEEWSLSSSTLGRMLIKPPNDEEEEAESLHRPSFILQMNILQYDFAGGTTLLKKCKKLLYNLPVGFTYELSHHSCEIADFV</sequence>
<accession>A0AA38GRJ3</accession>
<evidence type="ECO:0000313" key="1">
    <source>
        <dbReference type="EMBL" id="KAH9327251.1"/>
    </source>
</evidence>
<feature type="non-terminal residue" evidence="1">
    <location>
        <position position="1"/>
    </location>
</feature>
<protein>
    <submittedName>
        <fullName evidence="1">Uncharacterized protein</fullName>
    </submittedName>
</protein>
<reference evidence="1 2" key="1">
    <citation type="journal article" date="2021" name="Nat. Plants">
        <title>The Taxus genome provides insights into paclitaxel biosynthesis.</title>
        <authorList>
            <person name="Xiong X."/>
            <person name="Gou J."/>
            <person name="Liao Q."/>
            <person name="Li Y."/>
            <person name="Zhou Q."/>
            <person name="Bi G."/>
            <person name="Li C."/>
            <person name="Du R."/>
            <person name="Wang X."/>
            <person name="Sun T."/>
            <person name="Guo L."/>
            <person name="Liang H."/>
            <person name="Lu P."/>
            <person name="Wu Y."/>
            <person name="Zhang Z."/>
            <person name="Ro D.K."/>
            <person name="Shang Y."/>
            <person name="Huang S."/>
            <person name="Yan J."/>
        </authorList>
    </citation>
    <scope>NUCLEOTIDE SEQUENCE [LARGE SCALE GENOMIC DNA]</scope>
    <source>
        <strain evidence="1">Ta-2019</strain>
    </source>
</reference>
<proteinExistence type="predicted"/>